<evidence type="ECO:0000313" key="7">
    <source>
        <dbReference type="Proteomes" id="UP000593567"/>
    </source>
</evidence>
<evidence type="ECO:0000256" key="2">
    <source>
        <dbReference type="ARBA" id="ARBA00023180"/>
    </source>
</evidence>
<feature type="domain" description="ShKT" evidence="5">
    <location>
        <begin position="116"/>
        <end position="150"/>
    </location>
</feature>
<feature type="domain" description="VWFD" evidence="4">
    <location>
        <begin position="156"/>
        <end position="281"/>
    </location>
</feature>
<protein>
    <submittedName>
        <fullName evidence="6">Uncharacterized protein</fullName>
    </submittedName>
</protein>
<dbReference type="Proteomes" id="UP000593567">
    <property type="component" value="Unassembled WGS sequence"/>
</dbReference>
<gene>
    <name evidence="6" type="ORF">EB796_004340</name>
</gene>
<evidence type="ECO:0000259" key="4">
    <source>
        <dbReference type="PROSITE" id="PS51233"/>
    </source>
</evidence>
<organism evidence="6 7">
    <name type="scientific">Bugula neritina</name>
    <name type="common">Brown bryozoan</name>
    <name type="synonym">Sertularia neritina</name>
    <dbReference type="NCBI Taxonomy" id="10212"/>
    <lineage>
        <taxon>Eukaryota</taxon>
        <taxon>Metazoa</taxon>
        <taxon>Spiralia</taxon>
        <taxon>Lophotrochozoa</taxon>
        <taxon>Bryozoa</taxon>
        <taxon>Gymnolaemata</taxon>
        <taxon>Cheilostomatida</taxon>
        <taxon>Flustrina</taxon>
        <taxon>Buguloidea</taxon>
        <taxon>Bugulidae</taxon>
        <taxon>Bugula</taxon>
    </lineage>
</organism>
<dbReference type="InterPro" id="IPR003582">
    <property type="entry name" value="ShKT_dom"/>
</dbReference>
<comment type="caution">
    <text evidence="3">Lacks conserved residue(s) required for the propagation of feature annotation.</text>
</comment>
<proteinExistence type="predicted"/>
<evidence type="ECO:0000256" key="1">
    <source>
        <dbReference type="ARBA" id="ARBA00023157"/>
    </source>
</evidence>
<evidence type="ECO:0000256" key="3">
    <source>
        <dbReference type="PROSITE-ProRule" id="PRU01005"/>
    </source>
</evidence>
<dbReference type="Pfam" id="PF00094">
    <property type="entry name" value="VWD"/>
    <property type="match status" value="1"/>
</dbReference>
<dbReference type="OrthoDB" id="6262482at2759"/>
<dbReference type="PANTHER" id="PTHR11339">
    <property type="entry name" value="EXTRACELLULAR MATRIX GLYCOPROTEIN RELATED"/>
    <property type="match status" value="1"/>
</dbReference>
<comment type="caution">
    <text evidence="6">The sequence shown here is derived from an EMBL/GenBank/DDBJ whole genome shotgun (WGS) entry which is preliminary data.</text>
</comment>
<dbReference type="PROSITE" id="PS51670">
    <property type="entry name" value="SHKT"/>
    <property type="match status" value="1"/>
</dbReference>
<keyword evidence="2" id="KW-0325">Glycoprotein</keyword>
<dbReference type="InterPro" id="IPR050780">
    <property type="entry name" value="Mucin_vWF_Thrombospondin_sf"/>
</dbReference>
<dbReference type="AlphaFoldDB" id="A0A7J7KHH5"/>
<name>A0A7J7KHH5_BUGNE</name>
<accession>A0A7J7KHH5</accession>
<feature type="disulfide bond" evidence="3">
    <location>
        <begin position="116"/>
        <end position="150"/>
    </location>
</feature>
<dbReference type="InterPro" id="IPR001846">
    <property type="entry name" value="VWF_type-D"/>
</dbReference>
<keyword evidence="7" id="KW-1185">Reference proteome</keyword>
<evidence type="ECO:0000259" key="5">
    <source>
        <dbReference type="PROSITE" id="PS51670"/>
    </source>
</evidence>
<evidence type="ECO:0000313" key="6">
    <source>
        <dbReference type="EMBL" id="KAF6037351.1"/>
    </source>
</evidence>
<keyword evidence="1 3" id="KW-1015">Disulfide bond</keyword>
<dbReference type="EMBL" id="VXIV02000585">
    <property type="protein sequence ID" value="KAF6037351.1"/>
    <property type="molecule type" value="Genomic_DNA"/>
</dbReference>
<sequence length="281" mass="31777">MGCYEDQETRDLSGYIVHLNDNSQDACIAACRTQNVSYLGCFEDRRVRDLGEFSKKLAGTNTIEKCVSLCKSKDDRPTACAQYADTVKCEEPSIIEVCKSTCAKCWTEKIRGPNGCFDEATDCQKRKEEGKCLTEPEDMMKSCSDTCNMCFREQRVSCRCRGDPHCYTFDNRKHDYQGMCIYTMVRDECEGGHPNGNLPNFEVDGDFKRWKPHIATSMMKVLHIRLHAGRNLTVTFSGKGIIHINGAINTKPYTTLDGIIVMRKGSVAKLETKCIFEPYSL</sequence>
<dbReference type="PROSITE" id="PS51233">
    <property type="entry name" value="VWFD"/>
    <property type="match status" value="1"/>
</dbReference>
<reference evidence="6" key="1">
    <citation type="submission" date="2020-06" db="EMBL/GenBank/DDBJ databases">
        <title>Draft genome of Bugula neritina, a colonial animal packing powerful symbionts and potential medicines.</title>
        <authorList>
            <person name="Rayko M."/>
        </authorList>
    </citation>
    <scope>NUCLEOTIDE SEQUENCE [LARGE SCALE GENOMIC DNA]</scope>
    <source>
        <strain evidence="6">Kwan_BN1</strain>
    </source>
</reference>